<reference evidence="2" key="1">
    <citation type="submission" date="2019-09" db="EMBL/GenBank/DDBJ databases">
        <title>Whole genome sequencing of Microbacterium maritypicum.</title>
        <authorList>
            <person name="Lenchi N."/>
        </authorList>
    </citation>
    <scope>NUCLEOTIDE SEQUENCE [LARGE SCALE GENOMIC DNA]</scope>
    <source>
        <strain evidence="2">G1</strain>
    </source>
</reference>
<proteinExistence type="predicted"/>
<accession>A0ABQ6VCA1</accession>
<dbReference type="Proteomes" id="UP000478836">
    <property type="component" value="Unassembled WGS sequence"/>
</dbReference>
<dbReference type="GeneID" id="77476003"/>
<dbReference type="RefSeq" id="WP_151458904.1">
    <property type="nucleotide sequence ID" value="NZ_WAAO01000001.1"/>
</dbReference>
<protein>
    <submittedName>
        <fullName evidence="1">Uncharacterized protein</fullName>
    </submittedName>
</protein>
<evidence type="ECO:0000313" key="2">
    <source>
        <dbReference type="Proteomes" id="UP000478836"/>
    </source>
</evidence>
<keyword evidence="2" id="KW-1185">Reference proteome</keyword>
<dbReference type="SUPFAM" id="SSF55166">
    <property type="entry name" value="Hedgehog/DD-peptidase"/>
    <property type="match status" value="1"/>
</dbReference>
<dbReference type="InterPro" id="IPR009045">
    <property type="entry name" value="Zn_M74/Hedgehog-like"/>
</dbReference>
<dbReference type="EMBL" id="WAAO01000001">
    <property type="protein sequence ID" value="KAB1867346.1"/>
    <property type="molecule type" value="Genomic_DNA"/>
</dbReference>
<organism evidence="1 2">
    <name type="scientific">Microbacterium algeriense</name>
    <dbReference type="NCBI Taxonomy" id="2615184"/>
    <lineage>
        <taxon>Bacteria</taxon>
        <taxon>Bacillati</taxon>
        <taxon>Actinomycetota</taxon>
        <taxon>Actinomycetes</taxon>
        <taxon>Micrococcales</taxon>
        <taxon>Microbacteriaceae</taxon>
        <taxon>Microbacterium</taxon>
    </lineage>
</organism>
<gene>
    <name evidence="1" type="ORF">F6A08_06045</name>
</gene>
<sequence>MGGTLTKVDIGHGRGWLEAEAAKSQARIDRALGHPQQITEGGRSWEQQDEHWQHYLRYGSPIALHPDTPSVHQRGRAKDTDERNVALMNDHGWFQTVYRWVNGRRTLVEPWHFEYDPERDNHRHEVIELVNDNGTWRVAPDEPVPASTPPVRRDIMSIPVLAMTGGPGDTRVFEISGGSKRHIIHRAELNALQAIAGQLDPHGRPGDKALQDHIAVIGNLASIPNRVDAVTVEQVEAILRRAGVGVGATIDIEAIANAVNDEAARRLKS</sequence>
<comment type="caution">
    <text evidence="1">The sequence shown here is derived from an EMBL/GenBank/DDBJ whole genome shotgun (WGS) entry which is preliminary data.</text>
</comment>
<evidence type="ECO:0000313" key="1">
    <source>
        <dbReference type="EMBL" id="KAB1867346.1"/>
    </source>
</evidence>
<name>A0ABQ6VCA1_9MICO</name>